<dbReference type="NCBIfam" id="NF006045">
    <property type="entry name" value="PRK08190.1"/>
    <property type="match status" value="1"/>
</dbReference>
<dbReference type="SUPFAM" id="SSF53659">
    <property type="entry name" value="Isocitrate/Isopropylmalate dehydrogenase-like"/>
    <property type="match status" value="1"/>
</dbReference>
<proteinExistence type="inferred from homology"/>
<keyword evidence="6" id="KW-1185">Reference proteome</keyword>
<dbReference type="PANTHER" id="PTHR43356:SF2">
    <property type="entry name" value="PHOSPHATE ACETYLTRANSFERASE"/>
    <property type="match status" value="1"/>
</dbReference>
<evidence type="ECO:0000313" key="6">
    <source>
        <dbReference type="Proteomes" id="UP000009374"/>
    </source>
</evidence>
<dbReference type="InterPro" id="IPR012147">
    <property type="entry name" value="P_Ac_Bu_trans"/>
</dbReference>
<dbReference type="PIRSF" id="PIRSF000428">
    <property type="entry name" value="P_Ac_trans"/>
    <property type="match status" value="1"/>
</dbReference>
<dbReference type="Gene3D" id="3.40.718.10">
    <property type="entry name" value="Isopropylmalate Dehydrogenase"/>
    <property type="match status" value="1"/>
</dbReference>
<evidence type="ECO:0000313" key="5">
    <source>
        <dbReference type="EMBL" id="EES53118.1"/>
    </source>
</evidence>
<comment type="similarity">
    <text evidence="1">Belongs to the phosphate acetyltransferase and butyryltransferase family.</text>
</comment>
<name>C6HWE0_9BACT</name>
<evidence type="ECO:0000256" key="2">
    <source>
        <dbReference type="ARBA" id="ARBA00022679"/>
    </source>
</evidence>
<keyword evidence="2 5" id="KW-0808">Transferase</keyword>
<sequence length="304" mass="32422">MIPRTLAAFLAQAKKRAPLTVAVVDAADRVVLESVRLLLEERIMNPILVGEEKKIRTMLSEVGIRGKIPIVQAGSEEEAAREGSRLVDEGTAQILMKGHLHSDVFLHPILERLRTGHRLSHVFVAELPRYKKLLFITDAAINIAPDLATKAAILQNAIDMHLALGGRPPHVAVLSAVELVTPAIVSTVDAAALSKMADRGQIRGATVDGPLAFDNAISREAAHAKGIESPVSGKADILLVPDMISGNILAKDLEYLAGATLAGVVLGARVPIILTSRSDPPRARLLSAALAALLWRSRNPEPSS</sequence>
<accession>C6HWE0</accession>
<gene>
    <name evidence="5" type="ORF">UBAL3_80420068</name>
</gene>
<evidence type="ECO:0000256" key="3">
    <source>
        <dbReference type="ARBA" id="ARBA00023315"/>
    </source>
</evidence>
<dbReference type="Proteomes" id="UP000009374">
    <property type="component" value="Unassembled WGS sequence"/>
</dbReference>
<keyword evidence="3" id="KW-0012">Acyltransferase</keyword>
<dbReference type="InterPro" id="IPR002505">
    <property type="entry name" value="PTA_PTB"/>
</dbReference>
<organism evidence="5 6">
    <name type="scientific">Leptospirillum ferrodiazotrophum</name>
    <dbReference type="NCBI Taxonomy" id="412449"/>
    <lineage>
        <taxon>Bacteria</taxon>
        <taxon>Pseudomonadati</taxon>
        <taxon>Nitrospirota</taxon>
        <taxon>Nitrospiria</taxon>
        <taxon>Nitrospirales</taxon>
        <taxon>Nitrospiraceae</taxon>
        <taxon>Leptospirillum</taxon>
    </lineage>
</organism>
<dbReference type="GO" id="GO:0016746">
    <property type="term" value="F:acyltransferase activity"/>
    <property type="evidence" value="ECO:0007669"/>
    <property type="project" value="UniProtKB-KW"/>
</dbReference>
<dbReference type="AlphaFoldDB" id="C6HWE0"/>
<dbReference type="InterPro" id="IPR050500">
    <property type="entry name" value="Phos_Acetyltrans/Butyryltrans"/>
</dbReference>
<dbReference type="PANTHER" id="PTHR43356">
    <property type="entry name" value="PHOSPHATE ACETYLTRANSFERASE"/>
    <property type="match status" value="1"/>
</dbReference>
<dbReference type="Pfam" id="PF01515">
    <property type="entry name" value="PTA_PTB"/>
    <property type="match status" value="1"/>
</dbReference>
<feature type="domain" description="Phosphate acetyl/butaryl transferase" evidence="4">
    <location>
        <begin position="79"/>
        <end position="291"/>
    </location>
</feature>
<protein>
    <submittedName>
        <fullName evidence="5">Phosphate butyryltransferase</fullName>
    </submittedName>
</protein>
<reference evidence="5 6" key="1">
    <citation type="journal article" date="2009" name="Appl. Environ. Microbiol.">
        <title>Community genomic and proteomic analyses of chemoautotrophic iron-oxidizing "Leptospirillum rubarum" (Group II) and "Leptospirillum ferrodiazotrophum" (Group III) bacteria in acid mine drainage biofilms.</title>
        <authorList>
            <person name="Goltsman D.S."/>
            <person name="Denef V.J."/>
            <person name="Singer S.W."/>
            <person name="VerBerkmoes N.C."/>
            <person name="Lefsrud M."/>
            <person name="Mueller R.S."/>
            <person name="Dick G.J."/>
            <person name="Sun C.L."/>
            <person name="Wheeler K.E."/>
            <person name="Zemla A."/>
            <person name="Baker B.J."/>
            <person name="Hauser L."/>
            <person name="Land M."/>
            <person name="Shah M.B."/>
            <person name="Thelen M.P."/>
            <person name="Hettich R.L."/>
            <person name="Banfield J.F."/>
        </authorList>
    </citation>
    <scope>NUCLEOTIDE SEQUENCE [LARGE SCALE GENOMIC DNA]</scope>
</reference>
<evidence type="ECO:0000259" key="4">
    <source>
        <dbReference type="Pfam" id="PF01515"/>
    </source>
</evidence>
<evidence type="ECO:0000256" key="1">
    <source>
        <dbReference type="ARBA" id="ARBA00005656"/>
    </source>
</evidence>
<dbReference type="EMBL" id="GG693869">
    <property type="protein sequence ID" value="EES53118.1"/>
    <property type="molecule type" value="Genomic_DNA"/>
</dbReference>